<accession>A0A2K8MAQ0</accession>
<dbReference type="PROSITE" id="PS51900">
    <property type="entry name" value="CB"/>
    <property type="match status" value="1"/>
</dbReference>
<evidence type="ECO:0000256" key="3">
    <source>
        <dbReference type="ARBA" id="ARBA00023125"/>
    </source>
</evidence>
<dbReference type="AlphaFoldDB" id="A0A2K8MAQ0"/>
<evidence type="ECO:0000256" key="4">
    <source>
        <dbReference type="PROSITE-ProRule" id="PRU01248"/>
    </source>
</evidence>
<evidence type="ECO:0000256" key="1">
    <source>
        <dbReference type="ARBA" id="ARBA00008857"/>
    </source>
</evidence>
<comment type="similarity">
    <text evidence="1">Belongs to the 'phage' integrase family.</text>
</comment>
<evidence type="ECO:0000259" key="5">
    <source>
        <dbReference type="PROSITE" id="PS51900"/>
    </source>
</evidence>
<keyword evidence="7" id="KW-1185">Reference proteome</keyword>
<sequence>MGDTIVALSVVAIKAAKSRGKAYKLSDGEGLYLLVTPSGGRYWRMNYRHGGRQKTLAFGVWPETGLAEARAERDAARRVLARGEDPAERIKLDRISATVAASNSFKAVADDWLLKVEKEGRSAVTMKKLRWLLDFINASIAKRPIASISAHELLEMLRKMESKGRYETAKRLRSTCSQVFRYAIATARAERDVAADLRGALIVPKPVHRAAITKPKPAGELLRAIEGFEGHPNTRAALRLLPHVFVRPGELRFAEWADTPPRCVIIVVG</sequence>
<dbReference type="KEGG" id="sphc:CVN68_02300"/>
<dbReference type="Proteomes" id="UP000229081">
    <property type="component" value="Chromosome"/>
</dbReference>
<feature type="domain" description="Core-binding (CB)" evidence="5">
    <location>
        <begin position="103"/>
        <end position="184"/>
    </location>
</feature>
<dbReference type="InterPro" id="IPR011010">
    <property type="entry name" value="DNA_brk_join_enz"/>
</dbReference>
<dbReference type="Pfam" id="PF13356">
    <property type="entry name" value="Arm-DNA-bind_3"/>
    <property type="match status" value="1"/>
</dbReference>
<organism evidence="6 7">
    <name type="scientific">Sphingomonas psychrotolerans</name>
    <dbReference type="NCBI Taxonomy" id="1327635"/>
    <lineage>
        <taxon>Bacteria</taxon>
        <taxon>Pseudomonadati</taxon>
        <taxon>Pseudomonadota</taxon>
        <taxon>Alphaproteobacteria</taxon>
        <taxon>Sphingomonadales</taxon>
        <taxon>Sphingomonadaceae</taxon>
        <taxon>Sphingomonas</taxon>
    </lineage>
</organism>
<keyword evidence="2" id="KW-0229">DNA integration</keyword>
<dbReference type="EMBL" id="CP024923">
    <property type="protein sequence ID" value="ATY30962.1"/>
    <property type="molecule type" value="Genomic_DNA"/>
</dbReference>
<dbReference type="OrthoDB" id="7388552at2"/>
<name>A0A2K8MAQ0_9SPHN</name>
<evidence type="ECO:0000313" key="6">
    <source>
        <dbReference type="EMBL" id="ATY30962.1"/>
    </source>
</evidence>
<dbReference type="Gene3D" id="1.10.150.130">
    <property type="match status" value="1"/>
</dbReference>
<dbReference type="Gene3D" id="3.30.160.390">
    <property type="entry name" value="Integrase, DNA-binding domain"/>
    <property type="match status" value="1"/>
</dbReference>
<dbReference type="Pfam" id="PF22022">
    <property type="entry name" value="Phage_int_M"/>
    <property type="match status" value="1"/>
</dbReference>
<protein>
    <submittedName>
        <fullName evidence="6">Integrase</fullName>
    </submittedName>
</protein>
<reference evidence="6 7" key="1">
    <citation type="submission" date="2017-11" db="EMBL/GenBank/DDBJ databases">
        <title>Complete genome sequence of Sphingomonas sp. Strain Cra20, a psychrotolerant potential plant growth promoting rhizobacteria.</title>
        <authorList>
            <person name="Luo Y."/>
        </authorList>
    </citation>
    <scope>NUCLEOTIDE SEQUENCE [LARGE SCALE GENOMIC DNA]</scope>
    <source>
        <strain evidence="6 7">Cra20</strain>
    </source>
</reference>
<dbReference type="GO" id="GO:0003677">
    <property type="term" value="F:DNA binding"/>
    <property type="evidence" value="ECO:0007669"/>
    <property type="project" value="UniProtKB-UniRule"/>
</dbReference>
<dbReference type="PANTHER" id="PTHR30629">
    <property type="entry name" value="PROPHAGE INTEGRASE"/>
    <property type="match status" value="1"/>
</dbReference>
<dbReference type="SUPFAM" id="SSF56349">
    <property type="entry name" value="DNA breaking-rejoining enzymes"/>
    <property type="match status" value="1"/>
</dbReference>
<dbReference type="RefSeq" id="WP_100280773.1">
    <property type="nucleotide sequence ID" value="NZ_CP024923.1"/>
</dbReference>
<evidence type="ECO:0000313" key="7">
    <source>
        <dbReference type="Proteomes" id="UP000229081"/>
    </source>
</evidence>
<dbReference type="InterPro" id="IPR010998">
    <property type="entry name" value="Integrase_recombinase_N"/>
</dbReference>
<keyword evidence="3 4" id="KW-0238">DNA-binding</keyword>
<dbReference type="InterPro" id="IPR053876">
    <property type="entry name" value="Phage_int_M"/>
</dbReference>
<dbReference type="PANTHER" id="PTHR30629:SF2">
    <property type="entry name" value="PROPHAGE INTEGRASE INTS-RELATED"/>
    <property type="match status" value="1"/>
</dbReference>
<evidence type="ECO:0000256" key="2">
    <source>
        <dbReference type="ARBA" id="ARBA00022908"/>
    </source>
</evidence>
<proteinExistence type="inferred from homology"/>
<dbReference type="InterPro" id="IPR038488">
    <property type="entry name" value="Integrase_DNA-bd_sf"/>
</dbReference>
<dbReference type="InterPro" id="IPR044068">
    <property type="entry name" value="CB"/>
</dbReference>
<gene>
    <name evidence="6" type="ORF">CVN68_02300</name>
</gene>
<dbReference type="InterPro" id="IPR050808">
    <property type="entry name" value="Phage_Integrase"/>
</dbReference>
<dbReference type="InterPro" id="IPR025166">
    <property type="entry name" value="Integrase_DNA_bind_dom"/>
</dbReference>
<dbReference type="GO" id="GO:0015074">
    <property type="term" value="P:DNA integration"/>
    <property type="evidence" value="ECO:0007669"/>
    <property type="project" value="UniProtKB-KW"/>
</dbReference>